<feature type="non-terminal residue" evidence="2">
    <location>
        <position position="484"/>
    </location>
</feature>
<feature type="compositionally biased region" description="Low complexity" evidence="1">
    <location>
        <begin position="139"/>
        <end position="162"/>
    </location>
</feature>
<gene>
    <name evidence="2" type="ORF">FNAPI_12878</name>
</gene>
<feature type="region of interest" description="Disordered" evidence="1">
    <location>
        <begin position="353"/>
        <end position="376"/>
    </location>
</feature>
<keyword evidence="3" id="KW-1185">Reference proteome</keyword>
<comment type="caution">
    <text evidence="2">The sequence shown here is derived from an EMBL/GenBank/DDBJ whole genome shotgun (WGS) entry which is preliminary data.</text>
</comment>
<accession>A0A8H5ML54</accession>
<sequence>MSISTPSTEAARFLAALQSSPSLSQAYLDSFTNSDGEMASPAQVTSWIQSQGYKTTMADVLSAQNDAQNNTLTPWQGVYNTQLEGAIGPHILIKDNVIIVNGITINGPIVNNGIVSWSDSSNDSNAQFNFHPMTGVSPSLDTQLASSQSSSPDAEPSAESSENGSAMIPNAYVGPQFTGFYWAKGWQKPSQINIQGRQGKFPRPSSLPPSSNASSATATGQASISTPVPAPASTPPNVGPLQASPLDQWASTYDVWVSTPSGLTQSNNDTFVINKSGKLTVNGISIIKPAFANDVLSWSTGDGNSSNGYFTMQDHTSASKTSVVDGDQFMGRYWKQGQKEPVGNNWFGFAKPDGSSSTKSDGGSPISPVASPHIRNPSVIKNTQNMNIWVTFKSIGLEAIHTYMMFKLGEALMKGVDKVLLYAWKAIRWVCIKIRQWWRNMRDNGPAENANDEGEAGDEQHGDDDDDDNEDEVGDGQDDDDDDD</sequence>
<evidence type="ECO:0000313" key="3">
    <source>
        <dbReference type="Proteomes" id="UP000574317"/>
    </source>
</evidence>
<reference evidence="2 3" key="1">
    <citation type="submission" date="2020-05" db="EMBL/GenBank/DDBJ databases">
        <title>Identification and distribution of gene clusters putatively required for synthesis of sphingolipid metabolism inhibitors in phylogenetically diverse species of the filamentous fungus Fusarium.</title>
        <authorList>
            <person name="Kim H.-S."/>
            <person name="Busman M."/>
            <person name="Brown D.W."/>
            <person name="Divon H."/>
            <person name="Uhlig S."/>
            <person name="Proctor R.H."/>
        </authorList>
    </citation>
    <scope>NUCLEOTIDE SEQUENCE [LARGE SCALE GENOMIC DNA]</scope>
    <source>
        <strain evidence="2 3">NRRL 25196</strain>
    </source>
</reference>
<feature type="compositionally biased region" description="Pro residues" evidence="1">
    <location>
        <begin position="228"/>
        <end position="238"/>
    </location>
</feature>
<organism evidence="2 3">
    <name type="scientific">Fusarium napiforme</name>
    <dbReference type="NCBI Taxonomy" id="42672"/>
    <lineage>
        <taxon>Eukaryota</taxon>
        <taxon>Fungi</taxon>
        <taxon>Dikarya</taxon>
        <taxon>Ascomycota</taxon>
        <taxon>Pezizomycotina</taxon>
        <taxon>Sordariomycetes</taxon>
        <taxon>Hypocreomycetidae</taxon>
        <taxon>Hypocreales</taxon>
        <taxon>Nectriaceae</taxon>
        <taxon>Fusarium</taxon>
        <taxon>Fusarium fujikuroi species complex</taxon>
    </lineage>
</organism>
<feature type="region of interest" description="Disordered" evidence="1">
    <location>
        <begin position="126"/>
        <end position="167"/>
    </location>
</feature>
<dbReference type="AlphaFoldDB" id="A0A8H5ML54"/>
<proteinExistence type="predicted"/>
<feature type="region of interest" description="Disordered" evidence="1">
    <location>
        <begin position="195"/>
        <end position="244"/>
    </location>
</feature>
<name>A0A8H5ML54_9HYPO</name>
<evidence type="ECO:0000313" key="2">
    <source>
        <dbReference type="EMBL" id="KAF5532703.1"/>
    </source>
</evidence>
<feature type="compositionally biased region" description="Low complexity" evidence="1">
    <location>
        <begin position="353"/>
        <end position="367"/>
    </location>
</feature>
<dbReference type="EMBL" id="JAAOAO010000714">
    <property type="protein sequence ID" value="KAF5532703.1"/>
    <property type="molecule type" value="Genomic_DNA"/>
</dbReference>
<feature type="compositionally biased region" description="Acidic residues" evidence="1">
    <location>
        <begin position="450"/>
        <end position="484"/>
    </location>
</feature>
<dbReference type="Proteomes" id="UP000574317">
    <property type="component" value="Unassembled WGS sequence"/>
</dbReference>
<protein>
    <submittedName>
        <fullName evidence="2">Uncharacterized protein</fullName>
    </submittedName>
</protein>
<feature type="compositionally biased region" description="Low complexity" evidence="1">
    <location>
        <begin position="202"/>
        <end position="227"/>
    </location>
</feature>
<feature type="region of interest" description="Disordered" evidence="1">
    <location>
        <begin position="443"/>
        <end position="484"/>
    </location>
</feature>
<evidence type="ECO:0000256" key="1">
    <source>
        <dbReference type="SAM" id="MobiDB-lite"/>
    </source>
</evidence>